<dbReference type="EMBL" id="ABEU02000027">
    <property type="protein sequence ID" value="PNR26185.1"/>
    <property type="molecule type" value="Genomic_DNA"/>
</dbReference>
<dbReference type="Proteomes" id="UP000006727">
    <property type="component" value="Chromosome 27"/>
</dbReference>
<accession>A0A2K1IA78</accession>
<dbReference type="InParanoid" id="A0A2K1IA78"/>
<reference evidence="2 4" key="2">
    <citation type="journal article" date="2018" name="Plant J.">
        <title>The Physcomitrella patens chromosome-scale assembly reveals moss genome structure and evolution.</title>
        <authorList>
            <person name="Lang D."/>
            <person name="Ullrich K.K."/>
            <person name="Murat F."/>
            <person name="Fuchs J."/>
            <person name="Jenkins J."/>
            <person name="Haas F.B."/>
            <person name="Piednoel M."/>
            <person name="Gundlach H."/>
            <person name="Van Bel M."/>
            <person name="Meyberg R."/>
            <person name="Vives C."/>
            <person name="Morata J."/>
            <person name="Symeonidi A."/>
            <person name="Hiss M."/>
            <person name="Muchero W."/>
            <person name="Kamisugi Y."/>
            <person name="Saleh O."/>
            <person name="Blanc G."/>
            <person name="Decker E.L."/>
            <person name="van Gessel N."/>
            <person name="Grimwood J."/>
            <person name="Hayes R.D."/>
            <person name="Graham S.W."/>
            <person name="Gunter L.E."/>
            <person name="McDaniel S.F."/>
            <person name="Hoernstein S.N.W."/>
            <person name="Larsson A."/>
            <person name="Li F.W."/>
            <person name="Perroud P.F."/>
            <person name="Phillips J."/>
            <person name="Ranjan P."/>
            <person name="Rokshar D.S."/>
            <person name="Rothfels C.J."/>
            <person name="Schneider L."/>
            <person name="Shu S."/>
            <person name="Stevenson D.W."/>
            <person name="Thummler F."/>
            <person name="Tillich M."/>
            <person name="Villarreal Aguilar J.C."/>
            <person name="Widiez T."/>
            <person name="Wong G.K."/>
            <person name="Wymore A."/>
            <person name="Zhang Y."/>
            <person name="Zimmer A.D."/>
            <person name="Quatrano R.S."/>
            <person name="Mayer K.F.X."/>
            <person name="Goodstein D."/>
            <person name="Casacuberta J.M."/>
            <person name="Vandepoele K."/>
            <person name="Reski R."/>
            <person name="Cuming A.C."/>
            <person name="Tuskan G.A."/>
            <person name="Maumus F."/>
            <person name="Salse J."/>
            <person name="Schmutz J."/>
            <person name="Rensing S.A."/>
        </authorList>
    </citation>
    <scope>NUCLEOTIDE SEQUENCE [LARGE SCALE GENOMIC DNA]</scope>
    <source>
        <strain evidence="3 4">cv. Gransden 2004</strain>
    </source>
</reference>
<evidence type="ECO:0000313" key="2">
    <source>
        <dbReference type="EMBL" id="PNR26185.1"/>
    </source>
</evidence>
<gene>
    <name evidence="2" type="ORF">PHYPA_030759</name>
</gene>
<proteinExistence type="predicted"/>
<feature type="compositionally biased region" description="Polar residues" evidence="1">
    <location>
        <begin position="10"/>
        <end position="21"/>
    </location>
</feature>
<name>A0A2K1IA78_PHYPA</name>
<dbReference type="EnsemblPlants" id="Pp3c27_1657V3.1">
    <property type="protein sequence ID" value="PAC:32951744.CDS.1"/>
    <property type="gene ID" value="Pp3c27_1657"/>
</dbReference>
<reference evidence="2 4" key="1">
    <citation type="journal article" date="2008" name="Science">
        <title>The Physcomitrella genome reveals evolutionary insights into the conquest of land by plants.</title>
        <authorList>
            <person name="Rensing S."/>
            <person name="Lang D."/>
            <person name="Zimmer A."/>
            <person name="Terry A."/>
            <person name="Salamov A."/>
            <person name="Shapiro H."/>
            <person name="Nishiyama T."/>
            <person name="Perroud P.-F."/>
            <person name="Lindquist E."/>
            <person name="Kamisugi Y."/>
            <person name="Tanahashi T."/>
            <person name="Sakakibara K."/>
            <person name="Fujita T."/>
            <person name="Oishi K."/>
            <person name="Shin-I T."/>
            <person name="Kuroki Y."/>
            <person name="Toyoda A."/>
            <person name="Suzuki Y."/>
            <person name="Hashimoto A."/>
            <person name="Yamaguchi K."/>
            <person name="Sugano A."/>
            <person name="Kohara Y."/>
            <person name="Fujiyama A."/>
            <person name="Anterola A."/>
            <person name="Aoki S."/>
            <person name="Ashton N."/>
            <person name="Barbazuk W.B."/>
            <person name="Barker E."/>
            <person name="Bennetzen J."/>
            <person name="Bezanilla M."/>
            <person name="Blankenship R."/>
            <person name="Cho S.H."/>
            <person name="Dutcher S."/>
            <person name="Estelle M."/>
            <person name="Fawcett J.A."/>
            <person name="Gundlach H."/>
            <person name="Hanada K."/>
            <person name="Heyl A."/>
            <person name="Hicks K.A."/>
            <person name="Hugh J."/>
            <person name="Lohr M."/>
            <person name="Mayer K."/>
            <person name="Melkozernov A."/>
            <person name="Murata T."/>
            <person name="Nelson D."/>
            <person name="Pils B."/>
            <person name="Prigge M."/>
            <person name="Reiss B."/>
            <person name="Renner T."/>
            <person name="Rombauts S."/>
            <person name="Rushton P."/>
            <person name="Sanderfoot A."/>
            <person name="Schween G."/>
            <person name="Shiu S.-H."/>
            <person name="Stueber K."/>
            <person name="Theodoulou F.L."/>
            <person name="Tu H."/>
            <person name="Van de Peer Y."/>
            <person name="Verrier P.J."/>
            <person name="Waters E."/>
            <person name="Wood A."/>
            <person name="Yang L."/>
            <person name="Cove D."/>
            <person name="Cuming A."/>
            <person name="Hasebe M."/>
            <person name="Lucas S."/>
            <person name="Mishler D.B."/>
            <person name="Reski R."/>
            <person name="Grigoriev I."/>
            <person name="Quatrano R.S."/>
            <person name="Boore J.L."/>
        </authorList>
    </citation>
    <scope>NUCLEOTIDE SEQUENCE [LARGE SCALE GENOMIC DNA]</scope>
    <source>
        <strain evidence="3 4">cv. Gransden 2004</strain>
    </source>
</reference>
<feature type="region of interest" description="Disordered" evidence="1">
    <location>
        <begin position="1"/>
        <end position="21"/>
    </location>
</feature>
<protein>
    <submittedName>
        <fullName evidence="2 3">Uncharacterized protein</fullName>
    </submittedName>
</protein>
<evidence type="ECO:0000256" key="1">
    <source>
        <dbReference type="SAM" id="MobiDB-lite"/>
    </source>
</evidence>
<sequence>MAHRIVVGRTRSQNSSTNTIGRNSVAESIDYDAKHTSSGEGSRASRYYLRTREGSSIVERHNKAYEMVTKAINGTNHQLHTTEQWKEHQA</sequence>
<organism evidence="2">
    <name type="scientific">Physcomitrium patens</name>
    <name type="common">Spreading-leaved earth moss</name>
    <name type="synonym">Physcomitrella patens</name>
    <dbReference type="NCBI Taxonomy" id="3218"/>
    <lineage>
        <taxon>Eukaryota</taxon>
        <taxon>Viridiplantae</taxon>
        <taxon>Streptophyta</taxon>
        <taxon>Embryophyta</taxon>
        <taxon>Bryophyta</taxon>
        <taxon>Bryophytina</taxon>
        <taxon>Bryopsida</taxon>
        <taxon>Funariidae</taxon>
        <taxon>Funariales</taxon>
        <taxon>Funariaceae</taxon>
        <taxon>Physcomitrium</taxon>
    </lineage>
</organism>
<evidence type="ECO:0000313" key="4">
    <source>
        <dbReference type="Proteomes" id="UP000006727"/>
    </source>
</evidence>
<dbReference type="Gramene" id="Pp3c27_1657V3.1">
    <property type="protein sequence ID" value="PAC:32951744.CDS.1"/>
    <property type="gene ID" value="Pp3c27_1657"/>
</dbReference>
<keyword evidence="4" id="KW-1185">Reference proteome</keyword>
<reference evidence="3" key="3">
    <citation type="submission" date="2020-12" db="UniProtKB">
        <authorList>
            <consortium name="EnsemblPlants"/>
        </authorList>
    </citation>
    <scope>IDENTIFICATION</scope>
</reference>
<dbReference type="PaxDb" id="3218-PP1S54_97V6.1"/>
<dbReference type="AlphaFoldDB" id="A0A2K1IA78"/>
<evidence type="ECO:0000313" key="3">
    <source>
        <dbReference type="EnsemblPlants" id="PAC:32951744.CDS.1"/>
    </source>
</evidence>